<evidence type="ECO:0000313" key="2">
    <source>
        <dbReference type="Proteomes" id="UP000605733"/>
    </source>
</evidence>
<comment type="caution">
    <text evidence="1">The sequence shown here is derived from an EMBL/GenBank/DDBJ whole genome shotgun (WGS) entry which is preliminary data.</text>
</comment>
<name>A0ABQ1WS00_9FLAO</name>
<sequence>MKAQDADTLKVGDILTIETPKNYQYSHLNLPKANFIIKSGEIVNYKKLPGTRVEITKIKTKNSKTIVLLKRKDGKKFFGSFPSIRASYKKALASGELSR</sequence>
<protein>
    <submittedName>
        <fullName evidence="1">Uncharacterized protein</fullName>
    </submittedName>
</protein>
<dbReference type="EMBL" id="BMIX01000006">
    <property type="protein sequence ID" value="GGG41555.1"/>
    <property type="molecule type" value="Genomic_DNA"/>
</dbReference>
<keyword evidence="2" id="KW-1185">Reference proteome</keyword>
<proteinExistence type="predicted"/>
<accession>A0ABQ1WS00</accession>
<organism evidence="1 2">
    <name type="scientific">Christiangramia forsetii</name>
    <dbReference type="NCBI Taxonomy" id="411153"/>
    <lineage>
        <taxon>Bacteria</taxon>
        <taxon>Pseudomonadati</taxon>
        <taxon>Bacteroidota</taxon>
        <taxon>Flavobacteriia</taxon>
        <taxon>Flavobacteriales</taxon>
        <taxon>Flavobacteriaceae</taxon>
        <taxon>Christiangramia</taxon>
    </lineage>
</organism>
<dbReference type="Proteomes" id="UP000605733">
    <property type="component" value="Unassembled WGS sequence"/>
</dbReference>
<evidence type="ECO:0000313" key="1">
    <source>
        <dbReference type="EMBL" id="GGG41555.1"/>
    </source>
</evidence>
<gene>
    <name evidence="1" type="ORF">GCM10011532_26600</name>
</gene>
<reference evidence="2" key="1">
    <citation type="journal article" date="2019" name="Int. J. Syst. Evol. Microbiol.">
        <title>The Global Catalogue of Microorganisms (GCM) 10K type strain sequencing project: providing services to taxonomists for standard genome sequencing and annotation.</title>
        <authorList>
            <consortium name="The Broad Institute Genomics Platform"/>
            <consortium name="The Broad Institute Genome Sequencing Center for Infectious Disease"/>
            <person name="Wu L."/>
            <person name="Ma J."/>
        </authorList>
    </citation>
    <scope>NUCLEOTIDE SEQUENCE [LARGE SCALE GENOMIC DNA]</scope>
    <source>
        <strain evidence="2">CGMCC 1.15422</strain>
    </source>
</reference>